<dbReference type="InterPro" id="IPR036770">
    <property type="entry name" value="Ankyrin_rpt-contain_sf"/>
</dbReference>
<comment type="caution">
    <text evidence="5">The sequence shown here is derived from an EMBL/GenBank/DDBJ whole genome shotgun (WGS) entry which is preliminary data.</text>
</comment>
<accession>A0ABT3MZE1</accession>
<dbReference type="EMBL" id="JAPFCC010000001">
    <property type="protein sequence ID" value="MCW7554747.1"/>
    <property type="molecule type" value="Genomic_DNA"/>
</dbReference>
<evidence type="ECO:0000256" key="4">
    <source>
        <dbReference type="SAM" id="SignalP"/>
    </source>
</evidence>
<reference evidence="5 6" key="1">
    <citation type="submission" date="2022-10" db="EMBL/GenBank/DDBJ databases">
        <title>High-quality genome sequences of two octocoral-associated bacteria, Endozoicomonas euniceicola EF212 and Endozoicomonas gorgoniicola PS125.</title>
        <authorList>
            <person name="Chiou Y.-J."/>
            <person name="Chen Y.-H."/>
        </authorList>
    </citation>
    <scope>NUCLEOTIDE SEQUENCE [LARGE SCALE GENOMIC DNA]</scope>
    <source>
        <strain evidence="5 6">PS125</strain>
    </source>
</reference>
<feature type="repeat" description="ANK" evidence="3">
    <location>
        <begin position="262"/>
        <end position="294"/>
    </location>
</feature>
<keyword evidence="6" id="KW-1185">Reference proteome</keyword>
<dbReference type="Pfam" id="PF12796">
    <property type="entry name" value="Ank_2"/>
    <property type="match status" value="1"/>
</dbReference>
<dbReference type="PROSITE" id="PS50088">
    <property type="entry name" value="ANK_REPEAT"/>
    <property type="match status" value="2"/>
</dbReference>
<keyword evidence="2 3" id="KW-0040">ANK repeat</keyword>
<dbReference type="PANTHER" id="PTHR24180:SF45">
    <property type="entry name" value="POLY [ADP-RIBOSE] POLYMERASE TANKYRASE"/>
    <property type="match status" value="1"/>
</dbReference>
<protein>
    <submittedName>
        <fullName evidence="5">Ankyrin repeat domain-containing protein</fullName>
    </submittedName>
</protein>
<evidence type="ECO:0000256" key="3">
    <source>
        <dbReference type="PROSITE-ProRule" id="PRU00023"/>
    </source>
</evidence>
<evidence type="ECO:0000256" key="2">
    <source>
        <dbReference type="ARBA" id="ARBA00023043"/>
    </source>
</evidence>
<name>A0ABT3MZE1_9GAMM</name>
<dbReference type="Proteomes" id="UP001209854">
    <property type="component" value="Unassembled WGS sequence"/>
</dbReference>
<gene>
    <name evidence="5" type="ORF">NX722_19420</name>
</gene>
<evidence type="ECO:0000313" key="6">
    <source>
        <dbReference type="Proteomes" id="UP001209854"/>
    </source>
</evidence>
<proteinExistence type="predicted"/>
<dbReference type="PANTHER" id="PTHR24180">
    <property type="entry name" value="CYCLIN-DEPENDENT KINASE INHIBITOR 2C-RELATED"/>
    <property type="match status" value="1"/>
</dbReference>
<dbReference type="RefSeq" id="WP_262564513.1">
    <property type="nucleotide sequence ID" value="NZ_JAPFCC010000001.1"/>
</dbReference>
<organism evidence="5 6">
    <name type="scientific">Endozoicomonas gorgoniicola</name>
    <dbReference type="NCBI Taxonomy" id="1234144"/>
    <lineage>
        <taxon>Bacteria</taxon>
        <taxon>Pseudomonadati</taxon>
        <taxon>Pseudomonadota</taxon>
        <taxon>Gammaproteobacteria</taxon>
        <taxon>Oceanospirillales</taxon>
        <taxon>Endozoicomonadaceae</taxon>
        <taxon>Endozoicomonas</taxon>
    </lineage>
</organism>
<dbReference type="SMART" id="SM00248">
    <property type="entry name" value="ANK"/>
    <property type="match status" value="3"/>
</dbReference>
<feature type="chain" id="PRO_5046742665" evidence="4">
    <location>
        <begin position="30"/>
        <end position="807"/>
    </location>
</feature>
<dbReference type="Gene3D" id="1.25.40.20">
    <property type="entry name" value="Ankyrin repeat-containing domain"/>
    <property type="match status" value="1"/>
</dbReference>
<sequence length="807" mass="90471">MKTVAPKNKKLFIIYFSIFLLLSFQNSMAMDVTEDTRRASSNRPHKSDPYLLYDLVEKTQWNKNRNNDLTVLKEIKSLIDHGTDINAIHNDETLLDVAIRKSSYSIPLLISYGVLLDVPSADLSFTPLQRAAKYWNNEPEHQEYWNLLSSYIKAGGSSSITVAMNNHKWRNRLVSLRESIAGQVSYEVSYEEWLSDTRELQQLFKEIEQASIANGIIPDKSIVDQESAFEDTPLRVAISSNNSIAVSALIKLGADVNKRNENEITPLHLSVIHQHPEAIEQLIKAGANPLAKGYLGNTAINIENNSNFYGMILYALSLLCHTQTYNHLSSQVAGYSCPDFIQKRSMLETFLSSCKEGSPYLEEPVSRNIMKTCIILMPTQVLNEFLGQKDPLLSGISETNNWFWETFPSVINELPSKIVMQSVKYAITNNDSKLLKLIVDKTSITPDIDKEFATILLESKHPEITRTLLIWGIYPELNNSVGSRDCALGIKNDFECILSLPLSNAIFNGYLEKAKTLIQFGANPDHKAVRLLMKRQDITKDMTLLLRLYRRPTQNPDINHQPSPQEKKNIRLIKAVMNLDVFETAASLASGANPNTRLPCSADKCYAGLLGEALALERHVAKASISRLLLLYGASVTWILPFSTTGFAYSWWSLAYDKGKSLFAWDSWLQDKELATALEYFNPYTAKDSETTASQVYSLLQRTAAGAGVRLTKRPDILTETSACLSLSPEIGEESQVWVDVDSTPPHSGGSACFYNTCSAVDSRSGKQSGYDGTLYWQQSEYEIFQPYCRVIDSQMSSLGKQVLRGS</sequence>
<dbReference type="SUPFAM" id="SSF48403">
    <property type="entry name" value="Ankyrin repeat"/>
    <property type="match status" value="2"/>
</dbReference>
<dbReference type="InterPro" id="IPR002110">
    <property type="entry name" value="Ankyrin_rpt"/>
</dbReference>
<keyword evidence="1" id="KW-0677">Repeat</keyword>
<keyword evidence="4" id="KW-0732">Signal</keyword>
<evidence type="ECO:0000256" key="1">
    <source>
        <dbReference type="ARBA" id="ARBA00022737"/>
    </source>
</evidence>
<feature type="repeat" description="ANK" evidence="3">
    <location>
        <begin position="229"/>
        <end position="261"/>
    </location>
</feature>
<dbReference type="InterPro" id="IPR051637">
    <property type="entry name" value="Ank_repeat_dom-contain_49"/>
</dbReference>
<dbReference type="PROSITE" id="PS50297">
    <property type="entry name" value="ANK_REP_REGION"/>
    <property type="match status" value="2"/>
</dbReference>
<evidence type="ECO:0000313" key="5">
    <source>
        <dbReference type="EMBL" id="MCW7554747.1"/>
    </source>
</evidence>
<feature type="signal peptide" evidence="4">
    <location>
        <begin position="1"/>
        <end position="29"/>
    </location>
</feature>